<dbReference type="EC" id="2.7.13.3" evidence="3"/>
<feature type="transmembrane region" description="Helical" evidence="13">
    <location>
        <begin position="12"/>
        <end position="44"/>
    </location>
</feature>
<proteinExistence type="predicted"/>
<protein>
    <recommendedName>
        <fullName evidence="3">histidine kinase</fullName>
        <ecNumber evidence="3">2.7.13.3</ecNumber>
    </recommendedName>
</protein>
<sequence>MTRAVAAYPKALLAVAAVTWITAAQLPLLGLASSAMLFLLPVLISAVRGGVGPGLTAALTGAAAYNFFLLEPRYTFRVHQLDNLVSLLVLVAVALVTSRLASRLMMREAEAVERARLSDELAELSGLLSSHPAQPALERGIALLEARYGKLELLLPHAGRIQENEAFSSLDASAAAWSAHNGDITGHGTATMPVADWTFLPLSPRNRHDISVMALARPMDGTVRAASELDHLRQLAMLLGQCLDRDALEAERRERELLEERDRLRRTLLASLAHDFRTPLTIITGRLAELASGNPAATDALAAAQRMDRMMNDLIGAARIEAGALEPVLESIDLVDVVGAACEGLIQPHGVALKQSIPADLPFVRGDPVLLQHLIANLIDNGICHARSTVVVSAAKQSGLVLLRVSDDGPGIPEGERQRIFERFARIEGTDRTQGSGLGLAIVKGFGDVMGMAVTVTSAPSGGALFTVAMPRAGRAGT</sequence>
<dbReference type="GO" id="GO:0005524">
    <property type="term" value="F:ATP binding"/>
    <property type="evidence" value="ECO:0007669"/>
    <property type="project" value="UniProtKB-KW"/>
</dbReference>
<keyword evidence="12 13" id="KW-0472">Membrane</keyword>
<evidence type="ECO:0000256" key="4">
    <source>
        <dbReference type="ARBA" id="ARBA00022553"/>
    </source>
</evidence>
<feature type="domain" description="Histidine kinase" evidence="14">
    <location>
        <begin position="271"/>
        <end position="474"/>
    </location>
</feature>
<evidence type="ECO:0000256" key="6">
    <source>
        <dbReference type="ARBA" id="ARBA00022692"/>
    </source>
</evidence>
<keyword evidence="8 15" id="KW-0418">Kinase</keyword>
<comment type="subcellular location">
    <subcellularLocation>
        <location evidence="2">Membrane</location>
        <topology evidence="2">Multi-pass membrane protein</topology>
    </subcellularLocation>
</comment>
<dbReference type="Pfam" id="PF13493">
    <property type="entry name" value="DUF4118"/>
    <property type="match status" value="1"/>
</dbReference>
<dbReference type="InterPro" id="IPR004358">
    <property type="entry name" value="Sig_transdc_His_kin-like_C"/>
</dbReference>
<keyword evidence="4" id="KW-0597">Phosphoprotein</keyword>
<dbReference type="STRING" id="279238.Saro_1511"/>
<dbReference type="PRINTS" id="PR00344">
    <property type="entry name" value="BCTRLSENSOR"/>
</dbReference>
<dbReference type="InterPro" id="IPR005467">
    <property type="entry name" value="His_kinase_dom"/>
</dbReference>
<dbReference type="InterPro" id="IPR036097">
    <property type="entry name" value="HisK_dim/P_sf"/>
</dbReference>
<evidence type="ECO:0000256" key="12">
    <source>
        <dbReference type="ARBA" id="ARBA00023136"/>
    </source>
</evidence>
<dbReference type="eggNOG" id="COG2205">
    <property type="taxonomic scope" value="Bacteria"/>
</dbReference>
<keyword evidence="9" id="KW-0067">ATP-binding</keyword>
<accession>Q2G871</accession>
<dbReference type="InterPro" id="IPR038318">
    <property type="entry name" value="KdpD_sf"/>
</dbReference>
<evidence type="ECO:0000259" key="14">
    <source>
        <dbReference type="PROSITE" id="PS50109"/>
    </source>
</evidence>
<dbReference type="InterPro" id="IPR025201">
    <property type="entry name" value="KdpD_TM"/>
</dbReference>
<evidence type="ECO:0000256" key="2">
    <source>
        <dbReference type="ARBA" id="ARBA00004141"/>
    </source>
</evidence>
<dbReference type="PANTHER" id="PTHR45569">
    <property type="entry name" value="SENSOR PROTEIN KDPD"/>
    <property type="match status" value="1"/>
</dbReference>
<organism evidence="15 16">
    <name type="scientific">Novosphingobium aromaticivorans (strain ATCC 700278 / DSM 12444 / CCUG 56034 / CIP 105152 / NBRC 16084 / F199)</name>
    <dbReference type="NCBI Taxonomy" id="279238"/>
    <lineage>
        <taxon>Bacteria</taxon>
        <taxon>Pseudomonadati</taxon>
        <taxon>Pseudomonadota</taxon>
        <taxon>Alphaproteobacteria</taxon>
        <taxon>Sphingomonadales</taxon>
        <taxon>Sphingomonadaceae</taxon>
        <taxon>Novosphingobium</taxon>
    </lineage>
</organism>
<dbReference type="Gene3D" id="3.30.565.10">
    <property type="entry name" value="Histidine kinase-like ATPase, C-terminal domain"/>
    <property type="match status" value="1"/>
</dbReference>
<dbReference type="PANTHER" id="PTHR45569:SF1">
    <property type="entry name" value="SENSOR PROTEIN KDPD"/>
    <property type="match status" value="1"/>
</dbReference>
<evidence type="ECO:0000256" key="8">
    <source>
        <dbReference type="ARBA" id="ARBA00022777"/>
    </source>
</evidence>
<dbReference type="Pfam" id="PF02518">
    <property type="entry name" value="HATPase_c"/>
    <property type="match status" value="1"/>
</dbReference>
<evidence type="ECO:0000256" key="7">
    <source>
        <dbReference type="ARBA" id="ARBA00022741"/>
    </source>
</evidence>
<reference evidence="16" key="1">
    <citation type="submission" date="2006-01" db="EMBL/GenBank/DDBJ databases">
        <title>Complete sequence of Novosphingobium aromaticivorans DSM 12444.</title>
        <authorList>
            <consortium name="US DOE Joint Genome Institute"/>
            <person name="Copeland A."/>
            <person name="Lucas S."/>
            <person name="Lapidus A."/>
            <person name="Barry K."/>
            <person name="Detter J.C."/>
            <person name="Glavina T."/>
            <person name="Hammon N."/>
            <person name="Israni S."/>
            <person name="Pitluck S."/>
            <person name="Chain P."/>
            <person name="Malfatti S."/>
            <person name="Shin M."/>
            <person name="Vergez L."/>
            <person name="Schmutz J."/>
            <person name="Larimer F."/>
            <person name="Land M."/>
            <person name="Kyrpides N."/>
            <person name="Ivanova N."/>
            <person name="Fredrickson J."/>
            <person name="Balkwill D."/>
            <person name="Romine M.F."/>
            <person name="Richardson P."/>
        </authorList>
    </citation>
    <scope>NUCLEOTIDE SEQUENCE [LARGE SCALE GENOMIC DNA]</scope>
    <source>
        <strain evidence="16">ATCC 700278 / DSM 12444 / CCUG 56034 / CIP 105152 / NBRC 16084 / F199</strain>
    </source>
</reference>
<dbReference type="Gene3D" id="3.30.450.40">
    <property type="match status" value="1"/>
</dbReference>
<keyword evidence="7" id="KW-0547">Nucleotide-binding</keyword>
<evidence type="ECO:0000256" key="13">
    <source>
        <dbReference type="SAM" id="Phobius"/>
    </source>
</evidence>
<evidence type="ECO:0000256" key="10">
    <source>
        <dbReference type="ARBA" id="ARBA00022989"/>
    </source>
</evidence>
<gene>
    <name evidence="15" type="ordered locus">Saro_1511</name>
</gene>
<evidence type="ECO:0000256" key="3">
    <source>
        <dbReference type="ARBA" id="ARBA00012438"/>
    </source>
</evidence>
<dbReference type="Gene3D" id="1.20.120.620">
    <property type="entry name" value="Backbone structure of the membrane domain of e. Coli histidine kinase receptor kdpd"/>
    <property type="match status" value="1"/>
</dbReference>
<dbReference type="CDD" id="cd00075">
    <property type="entry name" value="HATPase"/>
    <property type="match status" value="1"/>
</dbReference>
<dbReference type="SUPFAM" id="SSF47384">
    <property type="entry name" value="Homodimeric domain of signal transducing histidine kinase"/>
    <property type="match status" value="1"/>
</dbReference>
<keyword evidence="10 13" id="KW-1133">Transmembrane helix</keyword>
<dbReference type="SMART" id="SM00387">
    <property type="entry name" value="HATPase_c"/>
    <property type="match status" value="1"/>
</dbReference>
<dbReference type="Gene3D" id="1.10.287.130">
    <property type="match status" value="1"/>
</dbReference>
<keyword evidence="5" id="KW-0808">Transferase</keyword>
<feature type="transmembrane region" description="Helical" evidence="13">
    <location>
        <begin position="81"/>
        <end position="101"/>
    </location>
</feature>
<dbReference type="SMART" id="SM00388">
    <property type="entry name" value="HisKA"/>
    <property type="match status" value="1"/>
</dbReference>
<dbReference type="GO" id="GO:0000155">
    <property type="term" value="F:phosphorelay sensor kinase activity"/>
    <property type="evidence" value="ECO:0007669"/>
    <property type="project" value="InterPro"/>
</dbReference>
<dbReference type="CDD" id="cd00082">
    <property type="entry name" value="HisKA"/>
    <property type="match status" value="1"/>
</dbReference>
<dbReference type="Proteomes" id="UP000009134">
    <property type="component" value="Chromosome"/>
</dbReference>
<evidence type="ECO:0000256" key="9">
    <source>
        <dbReference type="ARBA" id="ARBA00022840"/>
    </source>
</evidence>
<evidence type="ECO:0000256" key="11">
    <source>
        <dbReference type="ARBA" id="ARBA00023012"/>
    </source>
</evidence>
<evidence type="ECO:0000313" key="15">
    <source>
        <dbReference type="EMBL" id="ABD25952.1"/>
    </source>
</evidence>
<evidence type="ECO:0000256" key="1">
    <source>
        <dbReference type="ARBA" id="ARBA00000085"/>
    </source>
</evidence>
<evidence type="ECO:0000313" key="16">
    <source>
        <dbReference type="Proteomes" id="UP000009134"/>
    </source>
</evidence>
<dbReference type="HOGENOM" id="CLU_000445_89_5_5"/>
<dbReference type="InterPro" id="IPR029016">
    <property type="entry name" value="GAF-like_dom_sf"/>
</dbReference>
<dbReference type="InterPro" id="IPR003661">
    <property type="entry name" value="HisK_dim/P_dom"/>
</dbReference>
<dbReference type="KEGG" id="nar:Saro_1511"/>
<dbReference type="InterPro" id="IPR036890">
    <property type="entry name" value="HATPase_C_sf"/>
</dbReference>
<dbReference type="GO" id="GO:0005886">
    <property type="term" value="C:plasma membrane"/>
    <property type="evidence" value="ECO:0007669"/>
    <property type="project" value="TreeGrafter"/>
</dbReference>
<comment type="catalytic activity">
    <reaction evidence="1">
        <text>ATP + protein L-histidine = ADP + protein N-phospho-L-histidine.</text>
        <dbReference type="EC" id="2.7.13.3"/>
    </reaction>
</comment>
<keyword evidence="6 13" id="KW-0812">Transmembrane</keyword>
<evidence type="ECO:0000256" key="5">
    <source>
        <dbReference type="ARBA" id="ARBA00022679"/>
    </source>
</evidence>
<dbReference type="Pfam" id="PF00512">
    <property type="entry name" value="HisKA"/>
    <property type="match status" value="1"/>
</dbReference>
<dbReference type="InterPro" id="IPR003594">
    <property type="entry name" value="HATPase_dom"/>
</dbReference>
<feature type="transmembrane region" description="Helical" evidence="13">
    <location>
        <begin position="50"/>
        <end position="69"/>
    </location>
</feature>
<dbReference type="PROSITE" id="PS50109">
    <property type="entry name" value="HIS_KIN"/>
    <property type="match status" value="1"/>
</dbReference>
<dbReference type="EMBL" id="CP000248">
    <property type="protein sequence ID" value="ABD25952.1"/>
    <property type="molecule type" value="Genomic_DNA"/>
</dbReference>
<dbReference type="InterPro" id="IPR052023">
    <property type="entry name" value="Histidine_kinase_KdpD"/>
</dbReference>
<dbReference type="AlphaFoldDB" id="Q2G871"/>
<keyword evidence="16" id="KW-1185">Reference proteome</keyword>
<keyword evidence="11" id="KW-0902">Two-component regulatory system</keyword>
<dbReference type="SUPFAM" id="SSF55874">
    <property type="entry name" value="ATPase domain of HSP90 chaperone/DNA topoisomerase II/histidine kinase"/>
    <property type="match status" value="1"/>
</dbReference>
<dbReference type="RefSeq" id="WP_011445164.1">
    <property type="nucleotide sequence ID" value="NC_007794.1"/>
</dbReference>
<name>Q2G871_NOVAD</name>